<sequence length="94" mass="10703">MSSYCYLATVAPAFKYGKCFLMGKQMGKLPDNLPISFPLDKSIKIVDFRQTNWPPVVELRGLFTPTTLNFMTVPALSQHMPHITGTKVRFFFNL</sequence>
<dbReference type="Proteomes" id="UP000008068">
    <property type="component" value="Unassembled WGS sequence"/>
</dbReference>
<organism evidence="2">
    <name type="scientific">Caenorhabditis brenneri</name>
    <name type="common">Nematode worm</name>
    <dbReference type="NCBI Taxonomy" id="135651"/>
    <lineage>
        <taxon>Eukaryota</taxon>
        <taxon>Metazoa</taxon>
        <taxon>Ecdysozoa</taxon>
        <taxon>Nematoda</taxon>
        <taxon>Chromadorea</taxon>
        <taxon>Rhabditida</taxon>
        <taxon>Rhabditina</taxon>
        <taxon>Rhabditomorpha</taxon>
        <taxon>Rhabditoidea</taxon>
        <taxon>Rhabditidae</taxon>
        <taxon>Peloderinae</taxon>
        <taxon>Caenorhabditis</taxon>
    </lineage>
</organism>
<proteinExistence type="predicted"/>
<reference evidence="2" key="1">
    <citation type="submission" date="2011-07" db="EMBL/GenBank/DDBJ databases">
        <authorList>
            <consortium name="Caenorhabditis brenneri Sequencing and Analysis Consortium"/>
            <person name="Wilson R.K."/>
        </authorList>
    </citation>
    <scope>NUCLEOTIDE SEQUENCE [LARGE SCALE GENOMIC DNA]</scope>
    <source>
        <strain evidence="2">PB2801</strain>
    </source>
</reference>
<evidence type="ECO:0000313" key="1">
    <source>
        <dbReference type="EMBL" id="EGT35916.1"/>
    </source>
</evidence>
<gene>
    <name evidence="1" type="ORF">CAEBREN_05820</name>
</gene>
<protein>
    <submittedName>
        <fullName evidence="1">Uncharacterized protein</fullName>
    </submittedName>
</protein>
<dbReference type="EMBL" id="GL379928">
    <property type="protein sequence ID" value="EGT35916.1"/>
    <property type="molecule type" value="Genomic_DNA"/>
</dbReference>
<dbReference type="InParanoid" id="G0NQU0"/>
<keyword evidence="2" id="KW-1185">Reference proteome</keyword>
<evidence type="ECO:0000313" key="2">
    <source>
        <dbReference type="Proteomes" id="UP000008068"/>
    </source>
</evidence>
<name>G0NQU0_CAEBE</name>
<accession>G0NQU0</accession>
<dbReference type="HOGENOM" id="CLU_2388141_0_0_1"/>
<dbReference type="AlphaFoldDB" id="G0NQU0"/>